<reference evidence="3" key="1">
    <citation type="journal article" date="2019" name="Int. J. Syst. Evol. Microbiol.">
        <title>The Global Catalogue of Microorganisms (GCM) 10K type strain sequencing project: providing services to taxonomists for standard genome sequencing and annotation.</title>
        <authorList>
            <consortium name="The Broad Institute Genomics Platform"/>
            <consortium name="The Broad Institute Genome Sequencing Center for Infectious Disease"/>
            <person name="Wu L."/>
            <person name="Ma J."/>
        </authorList>
    </citation>
    <scope>NUCLEOTIDE SEQUENCE [LARGE SCALE GENOMIC DNA]</scope>
    <source>
        <strain evidence="3">CGMCC 4.7304</strain>
    </source>
</reference>
<name>A0ABV9SP11_9ACTN</name>
<evidence type="ECO:0000256" key="1">
    <source>
        <dbReference type="SAM" id="Phobius"/>
    </source>
</evidence>
<dbReference type="Pfam" id="PF20128">
    <property type="entry name" value="DUF6518"/>
    <property type="match status" value="1"/>
</dbReference>
<feature type="transmembrane region" description="Helical" evidence="1">
    <location>
        <begin position="68"/>
        <end position="88"/>
    </location>
</feature>
<protein>
    <submittedName>
        <fullName evidence="2">DUF6518 family protein</fullName>
    </submittedName>
</protein>
<feature type="transmembrane region" description="Helical" evidence="1">
    <location>
        <begin position="42"/>
        <end position="61"/>
    </location>
</feature>
<dbReference type="RefSeq" id="WP_344146232.1">
    <property type="nucleotide sequence ID" value="NZ_BAAAQI010000016.1"/>
</dbReference>
<sequence length="215" mass="21607">MTTDAEAASSAGTALPPLATAVGGGLLVGCLTSHGQGLLPSALAPLANSAGSWSLIAFLLAMRGPRPWLCMLAASLSLAAMVLGYDLASVLRGYTASPVATAFWLTAAVVVGPVLGWGAATVRRRSGLAPAAIGAMSGVLVGEGVYGLLYIADTTSPLYWSGSVAAGTALLAWACVRRFPDPRSILLGTAATALTAAAFVGVYSSNILVLFSRIL</sequence>
<evidence type="ECO:0000313" key="3">
    <source>
        <dbReference type="Proteomes" id="UP001595858"/>
    </source>
</evidence>
<proteinExistence type="predicted"/>
<accession>A0ABV9SP11</accession>
<feature type="transmembrane region" description="Helical" evidence="1">
    <location>
        <begin position="132"/>
        <end position="152"/>
    </location>
</feature>
<feature type="transmembrane region" description="Helical" evidence="1">
    <location>
        <begin position="185"/>
        <end position="211"/>
    </location>
</feature>
<feature type="transmembrane region" description="Helical" evidence="1">
    <location>
        <begin position="100"/>
        <end position="120"/>
    </location>
</feature>
<keyword evidence="3" id="KW-1185">Reference proteome</keyword>
<evidence type="ECO:0000313" key="2">
    <source>
        <dbReference type="EMBL" id="MFC4867736.1"/>
    </source>
</evidence>
<gene>
    <name evidence="2" type="ORF">ACFPCZ_13945</name>
</gene>
<dbReference type="InterPro" id="IPR045393">
    <property type="entry name" value="DUF6518"/>
</dbReference>
<keyword evidence="1" id="KW-1133">Transmembrane helix</keyword>
<keyword evidence="1" id="KW-0812">Transmembrane</keyword>
<keyword evidence="1" id="KW-0472">Membrane</keyword>
<comment type="caution">
    <text evidence="2">The sequence shown here is derived from an EMBL/GenBank/DDBJ whole genome shotgun (WGS) entry which is preliminary data.</text>
</comment>
<dbReference type="Proteomes" id="UP001595858">
    <property type="component" value="Unassembled WGS sequence"/>
</dbReference>
<dbReference type="EMBL" id="JBHSIY010000010">
    <property type="protein sequence ID" value="MFC4867736.1"/>
    <property type="molecule type" value="Genomic_DNA"/>
</dbReference>
<organism evidence="2 3">
    <name type="scientific">Streptomonospora arabica</name>
    <dbReference type="NCBI Taxonomy" id="412417"/>
    <lineage>
        <taxon>Bacteria</taxon>
        <taxon>Bacillati</taxon>
        <taxon>Actinomycetota</taxon>
        <taxon>Actinomycetes</taxon>
        <taxon>Streptosporangiales</taxon>
        <taxon>Nocardiopsidaceae</taxon>
        <taxon>Streptomonospora</taxon>
    </lineage>
</organism>